<dbReference type="EMBL" id="AP027272">
    <property type="protein sequence ID" value="BDX07902.1"/>
    <property type="molecule type" value="Genomic_DNA"/>
</dbReference>
<dbReference type="Proteomes" id="UP001333710">
    <property type="component" value="Chromosome"/>
</dbReference>
<organism evidence="1 2">
    <name type="scientific">Planctobacterium marinum</name>
    <dbReference type="NCBI Taxonomy" id="1631968"/>
    <lineage>
        <taxon>Bacteria</taxon>
        <taxon>Pseudomonadati</taxon>
        <taxon>Pseudomonadota</taxon>
        <taxon>Gammaproteobacteria</taxon>
        <taxon>Alteromonadales</taxon>
        <taxon>Alteromonadaceae</taxon>
        <taxon>Planctobacterium</taxon>
    </lineage>
</organism>
<reference evidence="1" key="1">
    <citation type="submission" date="2023-01" db="EMBL/GenBank/DDBJ databases">
        <title>Complete genome sequence of Planctobacterium marinum strain Dej080120_11.</title>
        <authorList>
            <person name="Ueki S."/>
            <person name="Maruyama F."/>
        </authorList>
    </citation>
    <scope>NUCLEOTIDE SEQUENCE</scope>
    <source>
        <strain evidence="1">Dej080120_11</strain>
    </source>
</reference>
<dbReference type="AlphaFoldDB" id="A0AA48HSH7"/>
<proteinExistence type="predicted"/>
<gene>
    <name evidence="1" type="ORF">MACH26_34230</name>
</gene>
<sequence length="221" mass="25565">MIDDNIRLILVENPKCASAALKQMLTGNAFQDAMDPRTATMNHNLPAQIRQRYPEKWREYRSFVVVRNTWDRELSFFTYHGVLFQEPSMQNYNFESWVAAGMPRPEEPHLQIHYPKPNGSNHFLSQIEYTKGVDRVICLHSFDPAVRASELEQAVNALSQDWGFPVYPVHKHVNASRTDLEAMAWTKESITIIGQVFSLEIERYGFQPPEASTMPDKHTVR</sequence>
<accession>A0AA48HSH7</accession>
<evidence type="ECO:0000313" key="2">
    <source>
        <dbReference type="Proteomes" id="UP001333710"/>
    </source>
</evidence>
<dbReference type="KEGG" id="pmaw:MACH26_34230"/>
<evidence type="ECO:0008006" key="3">
    <source>
        <dbReference type="Google" id="ProtNLM"/>
    </source>
</evidence>
<evidence type="ECO:0000313" key="1">
    <source>
        <dbReference type="EMBL" id="BDX07902.1"/>
    </source>
</evidence>
<protein>
    <recommendedName>
        <fullName evidence="3">Sulfotransferase family protein</fullName>
    </recommendedName>
</protein>
<name>A0AA48HSH7_9ALTE</name>
<keyword evidence="2" id="KW-1185">Reference proteome</keyword>